<feature type="signal peptide" evidence="5">
    <location>
        <begin position="1"/>
        <end position="28"/>
    </location>
</feature>
<feature type="active site" evidence="4">
    <location>
        <position position="42"/>
    </location>
</feature>
<dbReference type="GO" id="GO:0008113">
    <property type="term" value="F:peptide-methionine (S)-S-oxide reductase activity"/>
    <property type="evidence" value="ECO:0007669"/>
    <property type="project" value="UniProtKB-UniRule"/>
</dbReference>
<keyword evidence="5" id="KW-0732">Signal</keyword>
<evidence type="ECO:0000256" key="3">
    <source>
        <dbReference type="ARBA" id="ARBA00048782"/>
    </source>
</evidence>
<dbReference type="EC" id="1.8.4.11" evidence="4"/>
<dbReference type="GO" id="GO:0033744">
    <property type="term" value="F:L-methionine:thioredoxin-disulfide S-oxidoreductase activity"/>
    <property type="evidence" value="ECO:0007669"/>
    <property type="project" value="RHEA"/>
</dbReference>
<dbReference type="PANTHER" id="PTHR43774">
    <property type="entry name" value="PEPTIDE METHIONINE SULFOXIDE REDUCTASE"/>
    <property type="match status" value="1"/>
</dbReference>
<dbReference type="InterPro" id="IPR036509">
    <property type="entry name" value="Met_Sox_Rdtase_MsrA_sf"/>
</dbReference>
<protein>
    <recommendedName>
        <fullName evidence="4">Peptide methionine sulfoxide reductase MsrA</fullName>
        <shortName evidence="4">Protein-methionine-S-oxide reductase</shortName>
        <ecNumber evidence="4">1.8.4.11</ecNumber>
    </recommendedName>
    <alternativeName>
        <fullName evidence="4">Peptide-methionine (S)-S-oxide reductase</fullName>
        <shortName evidence="4">Peptide Met(O) reductase</shortName>
    </alternativeName>
</protein>
<accession>A0A1G7S6E5</accession>
<dbReference type="Pfam" id="PF01625">
    <property type="entry name" value="PMSR"/>
    <property type="match status" value="1"/>
</dbReference>
<dbReference type="NCBIfam" id="TIGR00401">
    <property type="entry name" value="msrA"/>
    <property type="match status" value="1"/>
</dbReference>
<evidence type="ECO:0000256" key="5">
    <source>
        <dbReference type="SAM" id="SignalP"/>
    </source>
</evidence>
<dbReference type="STRING" id="1082479.SAMN05216241_106112"/>
<comment type="function">
    <text evidence="4">Has an important function as a repair enzyme for proteins that have been inactivated by oxidation. Catalyzes the reversible oxidation-reduction of methionine sulfoxide in proteins to methionine.</text>
</comment>
<dbReference type="InterPro" id="IPR002569">
    <property type="entry name" value="Met_Sox_Rdtase_MsrA_dom"/>
</dbReference>
<keyword evidence="1 4" id="KW-0560">Oxidoreductase</keyword>
<dbReference type="OrthoDB" id="4174719at2"/>
<dbReference type="Gene3D" id="3.30.1060.10">
    <property type="entry name" value="Peptide methionine sulphoxide reductase MsrA"/>
    <property type="match status" value="1"/>
</dbReference>
<comment type="catalytic activity">
    <reaction evidence="2 4">
        <text>L-methionyl-[protein] + [thioredoxin]-disulfide + H2O = L-methionyl-(S)-S-oxide-[protein] + [thioredoxin]-dithiol</text>
        <dbReference type="Rhea" id="RHEA:14217"/>
        <dbReference type="Rhea" id="RHEA-COMP:10698"/>
        <dbReference type="Rhea" id="RHEA-COMP:10700"/>
        <dbReference type="Rhea" id="RHEA-COMP:12313"/>
        <dbReference type="Rhea" id="RHEA-COMP:12315"/>
        <dbReference type="ChEBI" id="CHEBI:15377"/>
        <dbReference type="ChEBI" id="CHEBI:16044"/>
        <dbReference type="ChEBI" id="CHEBI:29950"/>
        <dbReference type="ChEBI" id="CHEBI:44120"/>
        <dbReference type="ChEBI" id="CHEBI:50058"/>
        <dbReference type="EC" id="1.8.4.11"/>
    </reaction>
</comment>
<evidence type="ECO:0000259" key="6">
    <source>
        <dbReference type="Pfam" id="PF01625"/>
    </source>
</evidence>
<evidence type="ECO:0000256" key="2">
    <source>
        <dbReference type="ARBA" id="ARBA00047806"/>
    </source>
</evidence>
<evidence type="ECO:0000313" key="7">
    <source>
        <dbReference type="EMBL" id="SDG17750.1"/>
    </source>
</evidence>
<comment type="catalytic activity">
    <reaction evidence="3 4">
        <text>[thioredoxin]-disulfide + L-methionine + H2O = L-methionine (S)-S-oxide + [thioredoxin]-dithiol</text>
        <dbReference type="Rhea" id="RHEA:19993"/>
        <dbReference type="Rhea" id="RHEA-COMP:10698"/>
        <dbReference type="Rhea" id="RHEA-COMP:10700"/>
        <dbReference type="ChEBI" id="CHEBI:15377"/>
        <dbReference type="ChEBI" id="CHEBI:29950"/>
        <dbReference type="ChEBI" id="CHEBI:50058"/>
        <dbReference type="ChEBI" id="CHEBI:57844"/>
        <dbReference type="ChEBI" id="CHEBI:58772"/>
        <dbReference type="EC" id="1.8.4.11"/>
    </reaction>
</comment>
<name>A0A1G7S6E5_9PROT</name>
<evidence type="ECO:0000256" key="4">
    <source>
        <dbReference type="HAMAP-Rule" id="MF_01401"/>
    </source>
</evidence>
<comment type="similarity">
    <text evidence="4">Belongs to the MsrA Met sulfoxide reductase family.</text>
</comment>
<proteinExistence type="inferred from homology"/>
<evidence type="ECO:0000313" key="8">
    <source>
        <dbReference type="Proteomes" id="UP000199415"/>
    </source>
</evidence>
<dbReference type="Proteomes" id="UP000199415">
    <property type="component" value="Unassembled WGS sequence"/>
</dbReference>
<feature type="chain" id="PRO_5011701190" description="Peptide methionine sulfoxide reductase MsrA" evidence="5">
    <location>
        <begin position="29"/>
        <end position="212"/>
    </location>
</feature>
<dbReference type="EMBL" id="FNCE01000006">
    <property type="protein sequence ID" value="SDG17750.1"/>
    <property type="molecule type" value="Genomic_DNA"/>
</dbReference>
<dbReference type="AlphaFoldDB" id="A0A1G7S6E5"/>
<reference evidence="7 8" key="1">
    <citation type="submission" date="2016-10" db="EMBL/GenBank/DDBJ databases">
        <authorList>
            <person name="de Groot N.N."/>
        </authorList>
    </citation>
    <scope>NUCLEOTIDE SEQUENCE [LARGE SCALE GENOMIC DNA]</scope>
    <source>
        <strain evidence="7 8">DSM 25584</strain>
    </source>
</reference>
<keyword evidence="8" id="KW-1185">Reference proteome</keyword>
<evidence type="ECO:0000256" key="1">
    <source>
        <dbReference type="ARBA" id="ARBA00023002"/>
    </source>
</evidence>
<dbReference type="HAMAP" id="MF_01401">
    <property type="entry name" value="MsrA"/>
    <property type="match status" value="1"/>
</dbReference>
<gene>
    <name evidence="4" type="primary">msrA</name>
    <name evidence="7" type="ORF">SAMN05216241_106112</name>
</gene>
<dbReference type="SUPFAM" id="SSF55068">
    <property type="entry name" value="Peptide methionine sulfoxide reductase"/>
    <property type="match status" value="1"/>
</dbReference>
<dbReference type="PANTHER" id="PTHR43774:SF1">
    <property type="entry name" value="PEPTIDE METHIONINE SULFOXIDE REDUCTASE MSRA 2"/>
    <property type="match status" value="1"/>
</dbReference>
<organism evidence="7 8">
    <name type="scientific">Limimonas halophila</name>
    <dbReference type="NCBI Taxonomy" id="1082479"/>
    <lineage>
        <taxon>Bacteria</taxon>
        <taxon>Pseudomonadati</taxon>
        <taxon>Pseudomonadota</taxon>
        <taxon>Alphaproteobacteria</taxon>
        <taxon>Rhodospirillales</taxon>
        <taxon>Rhodovibrionaceae</taxon>
        <taxon>Limimonas</taxon>
    </lineage>
</organism>
<sequence length="212" mass="23370">MMHAHLARAARMALLALPLALVAGGAAGQDTETETAVFAGGCFWCVEAAFDPIDGVVDHTAGFAGGHVENPSYDEVTGGGTGHKEVVRVTYDPETVTYERLLYVFWRNVDPLDDGGQFCDRGPSYETAIFVDGPDQRAAAEASKRALAESGRFDQPIVTPITDLDQFYPAEAYHQDYFQEKPFRYKFYTQGCGRYERLDALWGEEARPGQDK</sequence>
<feature type="domain" description="Peptide methionine sulphoxide reductase MsrA" evidence="6">
    <location>
        <begin position="35"/>
        <end position="186"/>
    </location>
</feature>